<evidence type="ECO:0000313" key="2">
    <source>
        <dbReference type="EMBL" id="MQX53796.1"/>
    </source>
</evidence>
<reference evidence="2 3" key="1">
    <citation type="submission" date="2019-10" db="EMBL/GenBank/DDBJ databases">
        <title>Alcanivorax sp.PA15-N-34 draft genome sequence.</title>
        <authorList>
            <person name="Liao X."/>
            <person name="Shao Z."/>
        </authorList>
    </citation>
    <scope>NUCLEOTIDE SEQUENCE [LARGE SCALE GENOMIC DNA]</scope>
    <source>
        <strain evidence="2 3">PA15-N-34</strain>
    </source>
</reference>
<dbReference type="AlphaFoldDB" id="A0A6N7LWP0"/>
<dbReference type="InterPro" id="IPR056695">
    <property type="entry name" value="DUF7793"/>
</dbReference>
<dbReference type="RefSeq" id="WP_153501152.1">
    <property type="nucleotide sequence ID" value="NZ_JBMZXE010000298.1"/>
</dbReference>
<accession>A0A6N7LWP0</accession>
<protein>
    <recommendedName>
        <fullName evidence="1">DUF7793 domain-containing protein</fullName>
    </recommendedName>
</protein>
<dbReference type="Pfam" id="PF25056">
    <property type="entry name" value="DUF7793"/>
    <property type="match status" value="1"/>
</dbReference>
<evidence type="ECO:0000259" key="1">
    <source>
        <dbReference type="Pfam" id="PF25056"/>
    </source>
</evidence>
<organism evidence="2 3">
    <name type="scientific">Alcanivorax sediminis</name>
    <dbReference type="NCBI Taxonomy" id="2663008"/>
    <lineage>
        <taxon>Bacteria</taxon>
        <taxon>Pseudomonadati</taxon>
        <taxon>Pseudomonadota</taxon>
        <taxon>Gammaproteobacteria</taxon>
        <taxon>Oceanospirillales</taxon>
        <taxon>Alcanivoracaceae</taxon>
        <taxon>Alcanivorax</taxon>
    </lineage>
</organism>
<dbReference type="Proteomes" id="UP000469421">
    <property type="component" value="Unassembled WGS sequence"/>
</dbReference>
<gene>
    <name evidence="2" type="ORF">GFN93_11090</name>
</gene>
<name>A0A6N7LWP0_9GAMM</name>
<feature type="domain" description="DUF7793" evidence="1">
    <location>
        <begin position="10"/>
        <end position="118"/>
    </location>
</feature>
<proteinExistence type="predicted"/>
<keyword evidence="3" id="KW-1185">Reference proteome</keyword>
<comment type="caution">
    <text evidence="2">The sequence shown here is derived from an EMBL/GenBank/DDBJ whole genome shotgun (WGS) entry which is preliminary data.</text>
</comment>
<dbReference type="EMBL" id="WIRE01000001">
    <property type="protein sequence ID" value="MQX53796.1"/>
    <property type="molecule type" value="Genomic_DNA"/>
</dbReference>
<evidence type="ECO:0000313" key="3">
    <source>
        <dbReference type="Proteomes" id="UP000469421"/>
    </source>
</evidence>
<sequence>MSGAIRVYQDDIFTMVDIKDGTMMDMPQELSIYRQRQALFWQQGHRKQLAIYVGRIEGLDFGASRFACGQDFAAMTNAKALVLENTLNHTYANMMLKMNKPDFPVYICNSVQQAREILSSKHSREHA</sequence>